<name>A0A367YU22_9ACTN</name>
<proteinExistence type="predicted"/>
<comment type="caution">
    <text evidence="1">The sequence shown here is derived from an EMBL/GenBank/DDBJ whole genome shotgun (WGS) entry which is preliminary data.</text>
</comment>
<evidence type="ECO:0000313" key="1">
    <source>
        <dbReference type="EMBL" id="RCK68522.1"/>
    </source>
</evidence>
<accession>A0A367YU22</accession>
<protein>
    <submittedName>
        <fullName evidence="1">Uncharacterized protein</fullName>
    </submittedName>
</protein>
<gene>
    <name evidence="1" type="ORF">DT076_14845</name>
</gene>
<dbReference type="EMBL" id="QOUI01000010">
    <property type="protein sequence ID" value="RCK68522.1"/>
    <property type="molecule type" value="Genomic_DNA"/>
</dbReference>
<dbReference type="Proteomes" id="UP000252770">
    <property type="component" value="Unassembled WGS sequence"/>
</dbReference>
<sequence>MILTTDHRWVLAAPFRAHVKHLLTVARVPWRALALHAGVEPALVRALLHGRPGEPGRALRRLPAESAARLLALTPARLTALASRHVEATTTSRRLRRLHAQGLDPGELARCLQLRPAEVVPLLDGSALFCTARTALLAAAVEDARATVRDAA</sequence>
<reference evidence="1 2" key="1">
    <citation type="submission" date="2018-07" db="EMBL/GenBank/DDBJ databases">
        <title>Desertimonas flava gen. nov. sp. nov.</title>
        <authorList>
            <person name="Liu S."/>
        </authorList>
    </citation>
    <scope>NUCLEOTIDE SEQUENCE [LARGE SCALE GENOMIC DNA]</scope>
    <source>
        <strain evidence="1 2">16Sb5-5</strain>
    </source>
</reference>
<organism evidence="1 2">
    <name type="scientific">Desertihabitans brevis</name>
    <dbReference type="NCBI Taxonomy" id="2268447"/>
    <lineage>
        <taxon>Bacteria</taxon>
        <taxon>Bacillati</taxon>
        <taxon>Actinomycetota</taxon>
        <taxon>Actinomycetes</taxon>
        <taxon>Propionibacteriales</taxon>
        <taxon>Propionibacteriaceae</taxon>
        <taxon>Desertihabitans</taxon>
    </lineage>
</organism>
<dbReference type="AlphaFoldDB" id="A0A367YU22"/>
<evidence type="ECO:0000313" key="2">
    <source>
        <dbReference type="Proteomes" id="UP000252770"/>
    </source>
</evidence>
<keyword evidence="2" id="KW-1185">Reference proteome</keyword>
<dbReference type="RefSeq" id="WP_114127492.1">
    <property type="nucleotide sequence ID" value="NZ_QOUI01000010.1"/>
</dbReference>